<keyword evidence="2" id="KW-0732">Signal</keyword>
<reference evidence="13 14" key="1">
    <citation type="journal article" date="2019" name="Anaerobe">
        <title>Detection of Robinsoniella peoriensis in multiple bone samples of a trauma patient.</title>
        <authorList>
            <person name="Schrottner P."/>
            <person name="Hartwich K."/>
            <person name="Bunk B."/>
            <person name="Schober I."/>
            <person name="Helbig S."/>
            <person name="Rudolph W.W."/>
            <person name="Gunzer F."/>
        </authorList>
    </citation>
    <scope>NUCLEOTIDE SEQUENCE [LARGE SCALE GENOMIC DNA]</scope>
    <source>
        <strain evidence="13 14">DSM 106044</strain>
    </source>
</reference>
<evidence type="ECO:0000256" key="3">
    <source>
        <dbReference type="ARBA" id="ARBA00022801"/>
    </source>
</evidence>
<dbReference type="STRING" id="180332.GCA_000797495_05592"/>
<sequence length="456" mass="49059" precursor="true">MKRISIAILISMFICPAILLTVYAMPDWPSDVWIQAEAGVVVDMDSGAVLLGQNIDTPYPPASITKLLTALIVIENSNSEDIVTFSEDAVNNVEEGSGNKLNVAAGDQLTVEDCLYSLLLHSCNQVANALAEHVAGSREAFVQMMNDKIAALGCTKSHFANPSGLNDDTQVVTAYEMARIAQAAFSNPKLLEIDSSLSHDISPTLNNPNGITIYMEHKLVSTSDENSEFYCPFAIGGKTGYTTPAGNTLVTYAEQDGRRLISVILRGTPSQYYLDSKAQLQSGFQNFKNLDISKYDNTSNLFKEPVTINGNTYEPSQLELAGNSIVSVPADTTDFKGIKRILIKGLPNNPPSNAVGVIRYDYGEHHLGYAYLLKKDSNQASAEVSATPSSSGTPQESDTPPSESTQSLQDADLPPTVESKKDGIDPQSKLLFLAVLIIAGIAWCAVSFGSGKEDTQ</sequence>
<feature type="compositionally biased region" description="Polar residues" evidence="10">
    <location>
        <begin position="381"/>
        <end position="409"/>
    </location>
</feature>
<evidence type="ECO:0000313" key="13">
    <source>
        <dbReference type="EMBL" id="TLC99459.1"/>
    </source>
</evidence>
<comment type="caution">
    <text evidence="13">The sequence shown here is derived from an EMBL/GenBank/DDBJ whole genome shotgun (WGS) entry which is preliminary data.</text>
</comment>
<feature type="active site" description="Proton acceptor" evidence="7">
    <location>
        <position position="66"/>
    </location>
</feature>
<dbReference type="PANTHER" id="PTHR21581:SF6">
    <property type="entry name" value="TRAFFICKING PROTEIN PARTICLE COMPLEX SUBUNIT 12"/>
    <property type="match status" value="1"/>
</dbReference>
<keyword evidence="5" id="KW-0573">Peptidoglycan synthesis</keyword>
<evidence type="ECO:0000256" key="4">
    <source>
        <dbReference type="ARBA" id="ARBA00022960"/>
    </source>
</evidence>
<keyword evidence="14" id="KW-1185">Reference proteome</keyword>
<feature type="transmembrane region" description="Helical" evidence="11">
    <location>
        <begin position="430"/>
        <end position="449"/>
    </location>
</feature>
<dbReference type="Proteomes" id="UP000306509">
    <property type="component" value="Unassembled WGS sequence"/>
</dbReference>
<keyword evidence="13" id="KW-0645">Protease</keyword>
<dbReference type="GO" id="GO:0006508">
    <property type="term" value="P:proteolysis"/>
    <property type="evidence" value="ECO:0007669"/>
    <property type="project" value="InterPro"/>
</dbReference>
<keyword evidence="13" id="KW-0121">Carboxypeptidase</keyword>
<dbReference type="GO" id="GO:0008360">
    <property type="term" value="P:regulation of cell shape"/>
    <property type="evidence" value="ECO:0007669"/>
    <property type="project" value="UniProtKB-KW"/>
</dbReference>
<keyword evidence="3 13" id="KW-0378">Hydrolase</keyword>
<evidence type="ECO:0000256" key="7">
    <source>
        <dbReference type="PIRSR" id="PIRSR618044-1"/>
    </source>
</evidence>
<organism evidence="13 14">
    <name type="scientific">Robinsoniella peoriensis</name>
    <dbReference type="NCBI Taxonomy" id="180332"/>
    <lineage>
        <taxon>Bacteria</taxon>
        <taxon>Bacillati</taxon>
        <taxon>Bacillota</taxon>
        <taxon>Clostridia</taxon>
        <taxon>Lachnospirales</taxon>
        <taxon>Lachnospiraceae</taxon>
        <taxon>Robinsoniella</taxon>
    </lineage>
</organism>
<feature type="domain" description="Peptidase S11 D-alanyl-D-alanine carboxypeptidase A N-terminal" evidence="12">
    <location>
        <begin position="33"/>
        <end position="266"/>
    </location>
</feature>
<evidence type="ECO:0000313" key="14">
    <source>
        <dbReference type="Proteomes" id="UP000306509"/>
    </source>
</evidence>
<dbReference type="EC" id="3.4.16.4" evidence="13"/>
<keyword evidence="6" id="KW-0961">Cell wall biogenesis/degradation</keyword>
<keyword evidence="11" id="KW-1133">Transmembrane helix</keyword>
<evidence type="ECO:0000256" key="5">
    <source>
        <dbReference type="ARBA" id="ARBA00022984"/>
    </source>
</evidence>
<keyword evidence="11" id="KW-0812">Transmembrane</keyword>
<evidence type="ECO:0000256" key="6">
    <source>
        <dbReference type="ARBA" id="ARBA00023316"/>
    </source>
</evidence>
<dbReference type="EMBL" id="QGQD01000069">
    <property type="protein sequence ID" value="TLC99459.1"/>
    <property type="molecule type" value="Genomic_DNA"/>
</dbReference>
<comment type="similarity">
    <text evidence="1 9">Belongs to the peptidase S11 family.</text>
</comment>
<protein>
    <submittedName>
        <fullName evidence="13">D-alanyl-D-alanine carboxypeptidase DacB</fullName>
        <ecNumber evidence="13">3.4.16.4</ecNumber>
    </submittedName>
</protein>
<evidence type="ECO:0000259" key="12">
    <source>
        <dbReference type="Pfam" id="PF00768"/>
    </source>
</evidence>
<dbReference type="Gene3D" id="3.40.710.10">
    <property type="entry name" value="DD-peptidase/beta-lactamase superfamily"/>
    <property type="match status" value="1"/>
</dbReference>
<feature type="region of interest" description="Disordered" evidence="10">
    <location>
        <begin position="381"/>
        <end position="422"/>
    </location>
</feature>
<dbReference type="Pfam" id="PF00768">
    <property type="entry name" value="Peptidase_S11"/>
    <property type="match status" value="1"/>
</dbReference>
<evidence type="ECO:0000256" key="1">
    <source>
        <dbReference type="ARBA" id="ARBA00007164"/>
    </source>
</evidence>
<gene>
    <name evidence="13" type="primary">dacB_6</name>
    <name evidence="13" type="ORF">DSM106044_03662</name>
</gene>
<dbReference type="InterPro" id="IPR018044">
    <property type="entry name" value="Peptidase_S11"/>
</dbReference>
<evidence type="ECO:0000256" key="10">
    <source>
        <dbReference type="SAM" id="MobiDB-lite"/>
    </source>
</evidence>
<feature type="active site" evidence="7">
    <location>
        <position position="122"/>
    </location>
</feature>
<evidence type="ECO:0000256" key="9">
    <source>
        <dbReference type="RuleBase" id="RU004016"/>
    </source>
</evidence>
<dbReference type="PRINTS" id="PR00725">
    <property type="entry name" value="DADACBPTASE1"/>
</dbReference>
<evidence type="ECO:0000256" key="11">
    <source>
        <dbReference type="SAM" id="Phobius"/>
    </source>
</evidence>
<dbReference type="PANTHER" id="PTHR21581">
    <property type="entry name" value="D-ALANYL-D-ALANINE CARBOXYPEPTIDASE"/>
    <property type="match status" value="1"/>
</dbReference>
<feature type="active site" description="Acyl-ester intermediate" evidence="7">
    <location>
        <position position="63"/>
    </location>
</feature>
<evidence type="ECO:0000256" key="8">
    <source>
        <dbReference type="PIRSR" id="PIRSR618044-2"/>
    </source>
</evidence>
<feature type="binding site" evidence="8">
    <location>
        <position position="238"/>
    </location>
    <ligand>
        <name>substrate</name>
    </ligand>
</feature>
<name>A0A4U8Q3U8_9FIRM</name>
<dbReference type="GO" id="GO:0071555">
    <property type="term" value="P:cell wall organization"/>
    <property type="evidence" value="ECO:0007669"/>
    <property type="project" value="UniProtKB-KW"/>
</dbReference>
<dbReference type="AlphaFoldDB" id="A0A4U8Q3U8"/>
<keyword evidence="4" id="KW-0133">Cell shape</keyword>
<dbReference type="RefSeq" id="WP_138003275.1">
    <property type="nucleotide sequence ID" value="NZ_QGQD01000069.1"/>
</dbReference>
<keyword evidence="11" id="KW-0472">Membrane</keyword>
<accession>A0A4U8Q3U8</accession>
<dbReference type="SUPFAM" id="SSF56601">
    <property type="entry name" value="beta-lactamase/transpeptidase-like"/>
    <property type="match status" value="1"/>
</dbReference>
<dbReference type="InterPro" id="IPR001967">
    <property type="entry name" value="Peptidase_S11_N"/>
</dbReference>
<proteinExistence type="inferred from homology"/>
<dbReference type="GO" id="GO:0009252">
    <property type="term" value="P:peptidoglycan biosynthetic process"/>
    <property type="evidence" value="ECO:0007669"/>
    <property type="project" value="UniProtKB-KW"/>
</dbReference>
<evidence type="ECO:0000256" key="2">
    <source>
        <dbReference type="ARBA" id="ARBA00022729"/>
    </source>
</evidence>
<dbReference type="InterPro" id="IPR012338">
    <property type="entry name" value="Beta-lactam/transpept-like"/>
</dbReference>
<dbReference type="GO" id="GO:0009002">
    <property type="term" value="F:serine-type D-Ala-D-Ala carboxypeptidase activity"/>
    <property type="evidence" value="ECO:0007669"/>
    <property type="project" value="UniProtKB-EC"/>
</dbReference>